<dbReference type="OrthoDB" id="5865150at2759"/>
<dbReference type="AlphaFoldDB" id="A0A2G5TQE2"/>
<organism evidence="2 3">
    <name type="scientific">Caenorhabditis nigoni</name>
    <dbReference type="NCBI Taxonomy" id="1611254"/>
    <lineage>
        <taxon>Eukaryota</taxon>
        <taxon>Metazoa</taxon>
        <taxon>Ecdysozoa</taxon>
        <taxon>Nematoda</taxon>
        <taxon>Chromadorea</taxon>
        <taxon>Rhabditida</taxon>
        <taxon>Rhabditina</taxon>
        <taxon>Rhabditomorpha</taxon>
        <taxon>Rhabditoidea</taxon>
        <taxon>Rhabditidae</taxon>
        <taxon>Peloderinae</taxon>
        <taxon>Caenorhabditis</taxon>
    </lineage>
</organism>
<accession>A0A2G5TQE2</accession>
<dbReference type="STRING" id="1611254.A0A2G5TQE2"/>
<feature type="transmembrane region" description="Helical" evidence="1">
    <location>
        <begin position="50"/>
        <end position="73"/>
    </location>
</feature>
<keyword evidence="1" id="KW-0812">Transmembrane</keyword>
<feature type="transmembrane region" description="Helical" evidence="1">
    <location>
        <begin position="94"/>
        <end position="113"/>
    </location>
</feature>
<name>A0A2G5TQE2_9PELO</name>
<keyword evidence="1" id="KW-0472">Membrane</keyword>
<feature type="transmembrane region" description="Helical" evidence="1">
    <location>
        <begin position="9"/>
        <end position="30"/>
    </location>
</feature>
<comment type="caution">
    <text evidence="2">The sequence shown here is derived from an EMBL/GenBank/DDBJ whole genome shotgun (WGS) entry which is preliminary data.</text>
</comment>
<proteinExistence type="predicted"/>
<evidence type="ECO:0000313" key="3">
    <source>
        <dbReference type="Proteomes" id="UP000230233"/>
    </source>
</evidence>
<dbReference type="Pfam" id="PF10318">
    <property type="entry name" value="7TM_GPCR_Srh"/>
    <property type="match status" value="1"/>
</dbReference>
<evidence type="ECO:0000313" key="2">
    <source>
        <dbReference type="EMBL" id="PIC29321.1"/>
    </source>
</evidence>
<keyword evidence="1" id="KW-1133">Transmembrane helix</keyword>
<reference evidence="3" key="1">
    <citation type="submission" date="2017-10" db="EMBL/GenBank/DDBJ databases">
        <title>Rapid genome shrinkage in a self-fertile nematode reveals novel sperm competition proteins.</title>
        <authorList>
            <person name="Yin D."/>
            <person name="Schwarz E.M."/>
            <person name="Thomas C.G."/>
            <person name="Felde R.L."/>
            <person name="Korf I.F."/>
            <person name="Cutter A.D."/>
            <person name="Schartner C.M."/>
            <person name="Ralston E.J."/>
            <person name="Meyer B.J."/>
            <person name="Haag E.S."/>
        </authorList>
    </citation>
    <scope>NUCLEOTIDE SEQUENCE [LARGE SCALE GENOMIC DNA]</scope>
    <source>
        <strain evidence="3">JU1422</strain>
    </source>
</reference>
<dbReference type="EMBL" id="PDUG01000005">
    <property type="protein sequence ID" value="PIC29321.1"/>
    <property type="molecule type" value="Genomic_DNA"/>
</dbReference>
<gene>
    <name evidence="2" type="primary">Cnig_chr_V.g20938</name>
    <name evidence="2" type="ORF">B9Z55_020938</name>
</gene>
<protein>
    <submittedName>
        <fullName evidence="2">Uncharacterized protein</fullName>
    </submittedName>
</protein>
<dbReference type="Proteomes" id="UP000230233">
    <property type="component" value="Chromosome V"/>
</dbReference>
<dbReference type="InterPro" id="IPR019422">
    <property type="entry name" value="7TM_GPCR_serpentine_rcpt_Srh"/>
</dbReference>
<sequence>MKNIKFPMLILHLVCASFDLFVTIGILPVVQPPILAGYPLGFFYTLGVPSYVQSYIAVTILLMLGPAVTMFFESRYNVLVRRDSEAKSRKIKRAIHNFANYLFTILVFAPTVFDMPSVSETRRIFMEKLPCLPTEILDRPGYTMLGNLSTTFKDNACKTRSPPLSARPSVCRASRCARSLSLRLSSCVRRQSRTRAHGFITPFREEIEASDLQKTCSRILKTSRATKSLIHHNSVHFYATTLILPPFERSLQA</sequence>
<keyword evidence="3" id="KW-1185">Reference proteome</keyword>
<evidence type="ECO:0000256" key="1">
    <source>
        <dbReference type="SAM" id="Phobius"/>
    </source>
</evidence>